<dbReference type="SUPFAM" id="SSF55797">
    <property type="entry name" value="PR-1-like"/>
    <property type="match status" value="1"/>
</dbReference>
<protein>
    <recommendedName>
        <fullName evidence="1">SCP domain-containing protein</fullName>
    </recommendedName>
</protein>
<evidence type="ECO:0000313" key="2">
    <source>
        <dbReference type="EMBL" id="OGE73707.1"/>
    </source>
</evidence>
<dbReference type="InterPro" id="IPR035940">
    <property type="entry name" value="CAP_sf"/>
</dbReference>
<evidence type="ECO:0000259" key="1">
    <source>
        <dbReference type="Pfam" id="PF00188"/>
    </source>
</evidence>
<sequence length="159" mass="17725">MNSKLKFGFLLGFLTLTMSLSMKSEPLTSRAILDLVNADRSLHGLSKLTLNPTLNLAALAKAEDMSSDNYFAHTSPDGETPWHWITSMGYDYTYAGENLAEGYSDPLELEKSWMESEPHRANILSPYYSDVGLAIVTRNNTNLVVQLFGSRDQKLTLSQ</sequence>
<dbReference type="EMBL" id="MFEH01000005">
    <property type="protein sequence ID" value="OGE73707.1"/>
    <property type="molecule type" value="Genomic_DNA"/>
</dbReference>
<dbReference type="Gene3D" id="3.40.33.10">
    <property type="entry name" value="CAP"/>
    <property type="match status" value="1"/>
</dbReference>
<dbReference type="PANTHER" id="PTHR31157">
    <property type="entry name" value="SCP DOMAIN-CONTAINING PROTEIN"/>
    <property type="match status" value="1"/>
</dbReference>
<dbReference type="InterPro" id="IPR014044">
    <property type="entry name" value="CAP_dom"/>
</dbReference>
<evidence type="ECO:0000313" key="3">
    <source>
        <dbReference type="Proteomes" id="UP000177610"/>
    </source>
</evidence>
<organism evidence="2 3">
    <name type="scientific">Candidatus Doudnabacteria bacterium RIFCSPHIGHO2_01_FULL_41_86</name>
    <dbReference type="NCBI Taxonomy" id="1817821"/>
    <lineage>
        <taxon>Bacteria</taxon>
        <taxon>Candidatus Doudnaibacteriota</taxon>
    </lineage>
</organism>
<gene>
    <name evidence="2" type="ORF">A2717_03685</name>
</gene>
<dbReference type="CDD" id="cd05379">
    <property type="entry name" value="CAP_bacterial"/>
    <property type="match status" value="1"/>
</dbReference>
<dbReference type="Pfam" id="PF00188">
    <property type="entry name" value="CAP"/>
    <property type="match status" value="1"/>
</dbReference>
<dbReference type="PANTHER" id="PTHR31157:SF1">
    <property type="entry name" value="SCP DOMAIN-CONTAINING PROTEIN"/>
    <property type="match status" value="1"/>
</dbReference>
<feature type="domain" description="SCP" evidence="1">
    <location>
        <begin position="33"/>
        <end position="148"/>
    </location>
</feature>
<dbReference type="STRING" id="1817821.A2717_03685"/>
<dbReference type="Proteomes" id="UP000177610">
    <property type="component" value="Unassembled WGS sequence"/>
</dbReference>
<reference evidence="2 3" key="1">
    <citation type="journal article" date="2016" name="Nat. Commun.">
        <title>Thousands of microbial genomes shed light on interconnected biogeochemical processes in an aquifer system.</title>
        <authorList>
            <person name="Anantharaman K."/>
            <person name="Brown C.T."/>
            <person name="Hug L.A."/>
            <person name="Sharon I."/>
            <person name="Castelle C.J."/>
            <person name="Probst A.J."/>
            <person name="Thomas B.C."/>
            <person name="Singh A."/>
            <person name="Wilkins M.J."/>
            <person name="Karaoz U."/>
            <person name="Brodie E.L."/>
            <person name="Williams K.H."/>
            <person name="Hubbard S.S."/>
            <person name="Banfield J.F."/>
        </authorList>
    </citation>
    <scope>NUCLEOTIDE SEQUENCE [LARGE SCALE GENOMIC DNA]</scope>
</reference>
<accession>A0A1F5N7S9</accession>
<dbReference type="AlphaFoldDB" id="A0A1F5N7S9"/>
<proteinExistence type="predicted"/>
<comment type="caution">
    <text evidence="2">The sequence shown here is derived from an EMBL/GenBank/DDBJ whole genome shotgun (WGS) entry which is preliminary data.</text>
</comment>
<name>A0A1F5N7S9_9BACT</name>